<evidence type="ECO:0000313" key="2">
    <source>
        <dbReference type="EMBL" id="GGR09070.1"/>
    </source>
</evidence>
<dbReference type="Proteomes" id="UP000658320">
    <property type="component" value="Unassembled WGS sequence"/>
</dbReference>
<dbReference type="RefSeq" id="WP_189935566.1">
    <property type="nucleotide sequence ID" value="NZ_BMSX01000005.1"/>
</dbReference>
<reference evidence="2" key="2">
    <citation type="submission" date="2020-09" db="EMBL/GenBank/DDBJ databases">
        <authorList>
            <person name="Sun Q."/>
            <person name="Ohkuma M."/>
        </authorList>
    </citation>
    <scope>NUCLEOTIDE SEQUENCE</scope>
    <source>
        <strain evidence="2">JCM 4346</strain>
    </source>
</reference>
<evidence type="ECO:0000313" key="3">
    <source>
        <dbReference type="Proteomes" id="UP000658320"/>
    </source>
</evidence>
<sequence>MFVRITDDPDRPVSREDSDDSGRFHVEVVGLDTARLRAAVEEHGLGRTPDADHVRTHGKSA</sequence>
<proteinExistence type="predicted"/>
<protein>
    <submittedName>
        <fullName evidence="2">Uncharacterized protein</fullName>
    </submittedName>
</protein>
<name>A0A918C6C1_9ACTN</name>
<keyword evidence="3" id="KW-1185">Reference proteome</keyword>
<organism evidence="2 3">
    <name type="scientific">Streptomyces aurantiogriseus</name>
    <dbReference type="NCBI Taxonomy" id="66870"/>
    <lineage>
        <taxon>Bacteria</taxon>
        <taxon>Bacillati</taxon>
        <taxon>Actinomycetota</taxon>
        <taxon>Actinomycetes</taxon>
        <taxon>Kitasatosporales</taxon>
        <taxon>Streptomycetaceae</taxon>
        <taxon>Streptomyces</taxon>
    </lineage>
</organism>
<comment type="caution">
    <text evidence="2">The sequence shown here is derived from an EMBL/GenBank/DDBJ whole genome shotgun (WGS) entry which is preliminary data.</text>
</comment>
<evidence type="ECO:0000256" key="1">
    <source>
        <dbReference type="SAM" id="MobiDB-lite"/>
    </source>
</evidence>
<dbReference type="AlphaFoldDB" id="A0A918C6C1"/>
<gene>
    <name evidence="2" type="ORF">GCM10010251_25980</name>
</gene>
<accession>A0A918C6C1</accession>
<reference evidence="2" key="1">
    <citation type="journal article" date="2014" name="Int. J. Syst. Evol. Microbiol.">
        <title>Complete genome sequence of Corynebacterium casei LMG S-19264T (=DSM 44701T), isolated from a smear-ripened cheese.</title>
        <authorList>
            <consortium name="US DOE Joint Genome Institute (JGI-PGF)"/>
            <person name="Walter F."/>
            <person name="Albersmeier A."/>
            <person name="Kalinowski J."/>
            <person name="Ruckert C."/>
        </authorList>
    </citation>
    <scope>NUCLEOTIDE SEQUENCE</scope>
    <source>
        <strain evidence="2">JCM 4346</strain>
    </source>
</reference>
<dbReference type="EMBL" id="BMSX01000005">
    <property type="protein sequence ID" value="GGR09070.1"/>
    <property type="molecule type" value="Genomic_DNA"/>
</dbReference>
<feature type="region of interest" description="Disordered" evidence="1">
    <location>
        <begin position="1"/>
        <end position="21"/>
    </location>
</feature>